<evidence type="ECO:0000313" key="3">
    <source>
        <dbReference type="Proteomes" id="UP000016933"/>
    </source>
</evidence>
<sequence>MTFAAPSTSIQVQDLHHDTSLITSESQIEVQDQKSFVLSSSDGCLQQPYNHQHTKRSSTVGNLAFGPLHFAAKITHETEHPRKARWHSITPGIKRSKIGSDEARRDRVNRWIEPLCLTHSLTMHHARKRLPTSSAKSGISMQAHSNQRHPYAH</sequence>
<protein>
    <submittedName>
        <fullName evidence="2">Uncharacterized protein</fullName>
    </submittedName>
</protein>
<dbReference type="HOGENOM" id="CLU_1713201_0_0_1"/>
<dbReference type="AlphaFoldDB" id="M2XHN3"/>
<proteinExistence type="predicted"/>
<feature type="compositionally biased region" description="Polar residues" evidence="1">
    <location>
        <begin position="131"/>
        <end position="145"/>
    </location>
</feature>
<organism evidence="2 3">
    <name type="scientific">Dothistroma septosporum (strain NZE10 / CBS 128990)</name>
    <name type="common">Red band needle blight fungus</name>
    <name type="synonym">Mycosphaerella pini</name>
    <dbReference type="NCBI Taxonomy" id="675120"/>
    <lineage>
        <taxon>Eukaryota</taxon>
        <taxon>Fungi</taxon>
        <taxon>Dikarya</taxon>
        <taxon>Ascomycota</taxon>
        <taxon>Pezizomycotina</taxon>
        <taxon>Dothideomycetes</taxon>
        <taxon>Dothideomycetidae</taxon>
        <taxon>Mycosphaerellales</taxon>
        <taxon>Mycosphaerellaceae</taxon>
        <taxon>Dothistroma</taxon>
    </lineage>
</organism>
<accession>M2XHN3</accession>
<keyword evidence="3" id="KW-1185">Reference proteome</keyword>
<evidence type="ECO:0000313" key="2">
    <source>
        <dbReference type="EMBL" id="EME38957.1"/>
    </source>
</evidence>
<evidence type="ECO:0000256" key="1">
    <source>
        <dbReference type="SAM" id="MobiDB-lite"/>
    </source>
</evidence>
<dbReference type="EMBL" id="KB446546">
    <property type="protein sequence ID" value="EME38957.1"/>
    <property type="molecule type" value="Genomic_DNA"/>
</dbReference>
<reference evidence="2 3" key="2">
    <citation type="journal article" date="2012" name="PLoS Pathog.">
        <title>Diverse lifestyles and strategies of plant pathogenesis encoded in the genomes of eighteen Dothideomycetes fungi.</title>
        <authorList>
            <person name="Ohm R.A."/>
            <person name="Feau N."/>
            <person name="Henrissat B."/>
            <person name="Schoch C.L."/>
            <person name="Horwitz B.A."/>
            <person name="Barry K.W."/>
            <person name="Condon B.J."/>
            <person name="Copeland A.C."/>
            <person name="Dhillon B."/>
            <person name="Glaser F."/>
            <person name="Hesse C.N."/>
            <person name="Kosti I."/>
            <person name="LaButti K."/>
            <person name="Lindquist E.A."/>
            <person name="Lucas S."/>
            <person name="Salamov A.A."/>
            <person name="Bradshaw R.E."/>
            <person name="Ciuffetti L."/>
            <person name="Hamelin R.C."/>
            <person name="Kema G.H.J."/>
            <person name="Lawrence C."/>
            <person name="Scott J.A."/>
            <person name="Spatafora J.W."/>
            <person name="Turgeon B.G."/>
            <person name="de Wit P.J.G.M."/>
            <person name="Zhong S."/>
            <person name="Goodwin S.B."/>
            <person name="Grigoriev I.V."/>
        </authorList>
    </citation>
    <scope>NUCLEOTIDE SEQUENCE [LARGE SCALE GENOMIC DNA]</scope>
    <source>
        <strain evidence="3">NZE10 / CBS 128990</strain>
    </source>
</reference>
<name>M2XHN3_DOTSN</name>
<dbReference type="Proteomes" id="UP000016933">
    <property type="component" value="Unassembled WGS sequence"/>
</dbReference>
<feature type="region of interest" description="Disordered" evidence="1">
    <location>
        <begin position="127"/>
        <end position="153"/>
    </location>
</feature>
<reference evidence="3" key="1">
    <citation type="journal article" date="2012" name="PLoS Genet.">
        <title>The genomes of the fungal plant pathogens Cladosporium fulvum and Dothistroma septosporum reveal adaptation to different hosts and lifestyles but also signatures of common ancestry.</title>
        <authorList>
            <person name="de Wit P.J.G.M."/>
            <person name="van der Burgt A."/>
            <person name="Oekmen B."/>
            <person name="Stergiopoulos I."/>
            <person name="Abd-Elsalam K.A."/>
            <person name="Aerts A.L."/>
            <person name="Bahkali A.H."/>
            <person name="Beenen H.G."/>
            <person name="Chettri P."/>
            <person name="Cox M.P."/>
            <person name="Datema E."/>
            <person name="de Vries R.P."/>
            <person name="Dhillon B."/>
            <person name="Ganley A.R."/>
            <person name="Griffiths S.A."/>
            <person name="Guo Y."/>
            <person name="Hamelin R.C."/>
            <person name="Henrissat B."/>
            <person name="Kabir M.S."/>
            <person name="Jashni M.K."/>
            <person name="Kema G."/>
            <person name="Klaubauf S."/>
            <person name="Lapidus A."/>
            <person name="Levasseur A."/>
            <person name="Lindquist E."/>
            <person name="Mehrabi R."/>
            <person name="Ohm R.A."/>
            <person name="Owen T.J."/>
            <person name="Salamov A."/>
            <person name="Schwelm A."/>
            <person name="Schijlen E."/>
            <person name="Sun H."/>
            <person name="van den Burg H.A."/>
            <person name="van Ham R.C.H.J."/>
            <person name="Zhang S."/>
            <person name="Goodwin S.B."/>
            <person name="Grigoriev I.V."/>
            <person name="Collemare J."/>
            <person name="Bradshaw R.E."/>
        </authorList>
    </citation>
    <scope>NUCLEOTIDE SEQUENCE [LARGE SCALE GENOMIC DNA]</scope>
    <source>
        <strain evidence="3">NZE10 / CBS 128990</strain>
    </source>
</reference>
<gene>
    <name evidence="2" type="ORF">DOTSEDRAFT_66926</name>
</gene>